<dbReference type="STRING" id="28136.SAMN02745202_02309"/>
<proteinExistence type="predicted"/>
<gene>
    <name evidence="1" type="ORF">SAMN02745202_02309</name>
</gene>
<protein>
    <submittedName>
        <fullName evidence="1">Uncharacterized protein</fullName>
    </submittedName>
</protein>
<organism evidence="1 2">
    <name type="scientific">Segatella oulorum</name>
    <dbReference type="NCBI Taxonomy" id="28136"/>
    <lineage>
        <taxon>Bacteria</taxon>
        <taxon>Pseudomonadati</taxon>
        <taxon>Bacteroidota</taxon>
        <taxon>Bacteroidia</taxon>
        <taxon>Bacteroidales</taxon>
        <taxon>Prevotellaceae</taxon>
        <taxon>Segatella</taxon>
    </lineage>
</organism>
<dbReference type="Proteomes" id="UP000190065">
    <property type="component" value="Unassembled WGS sequence"/>
</dbReference>
<dbReference type="RefSeq" id="WP_025070921.1">
    <property type="nucleotide sequence ID" value="NZ_FUXK01000034.1"/>
</dbReference>
<reference evidence="1 2" key="1">
    <citation type="submission" date="2017-02" db="EMBL/GenBank/DDBJ databases">
        <authorList>
            <person name="Peterson S.W."/>
        </authorList>
    </citation>
    <scope>NUCLEOTIDE SEQUENCE [LARGE SCALE GENOMIC DNA]</scope>
    <source>
        <strain evidence="1 2">ATCC 43324</strain>
    </source>
</reference>
<dbReference type="EMBL" id="FUXK01000034">
    <property type="protein sequence ID" value="SKA16113.1"/>
    <property type="molecule type" value="Genomic_DNA"/>
</dbReference>
<name>A0A1T4RJH1_9BACT</name>
<dbReference type="AlphaFoldDB" id="A0A1T4RJH1"/>
<evidence type="ECO:0000313" key="1">
    <source>
        <dbReference type="EMBL" id="SKA16113.1"/>
    </source>
</evidence>
<sequence length="84" mass="9916">MKVEIESIVCNWADEIPYILVRVINAITLSVNKEELRTAIKQIAEETELDKFFVYGYGKHHFWLTHRKLSNGEPMEHRLLIAKF</sequence>
<accession>A0A1T4RJH1</accession>
<evidence type="ECO:0000313" key="2">
    <source>
        <dbReference type="Proteomes" id="UP000190065"/>
    </source>
</evidence>